<dbReference type="NCBIfam" id="TIGR02450">
    <property type="entry name" value="TIGR02450 family Trp-rich protein"/>
    <property type="match status" value="1"/>
</dbReference>
<dbReference type="InterPro" id="IPR012663">
    <property type="entry name" value="CHP02450_Tryp"/>
</dbReference>
<dbReference type="Proteomes" id="UP000471381">
    <property type="component" value="Unassembled WGS sequence"/>
</dbReference>
<reference evidence="2 3" key="1">
    <citation type="submission" date="2020-01" db="EMBL/GenBank/DDBJ databases">
        <title>Genomes of bacteria type strains.</title>
        <authorList>
            <person name="Chen J."/>
            <person name="Zhu S."/>
            <person name="Yang J."/>
        </authorList>
    </citation>
    <scope>NUCLEOTIDE SEQUENCE [LARGE SCALE GENOMIC DNA]</scope>
    <source>
        <strain evidence="2 3">LMG 24078</strain>
    </source>
</reference>
<dbReference type="RefSeq" id="WP_163106688.1">
    <property type="nucleotide sequence ID" value="NZ_JAAAWO010000007.1"/>
</dbReference>
<feature type="compositionally biased region" description="Basic residues" evidence="1">
    <location>
        <begin position="1"/>
        <end position="13"/>
    </location>
</feature>
<evidence type="ECO:0000313" key="3">
    <source>
        <dbReference type="Proteomes" id="UP000471381"/>
    </source>
</evidence>
<evidence type="ECO:0000313" key="2">
    <source>
        <dbReference type="EMBL" id="NDW15978.1"/>
    </source>
</evidence>
<comment type="caution">
    <text evidence="2">The sequence shown here is derived from an EMBL/GenBank/DDBJ whole genome shotgun (WGS) entry which is preliminary data.</text>
</comment>
<dbReference type="EMBL" id="JAAAWO010000007">
    <property type="protein sequence ID" value="NDW15978.1"/>
    <property type="molecule type" value="Genomic_DNA"/>
</dbReference>
<proteinExistence type="predicted"/>
<sequence>MSKHQINPKKLLRSKWTSTSPKNKEKHFLVTDVTFDEEGVVVSCVLESVMSKTEYPINWRDLKDTTMWRQGWK</sequence>
<protein>
    <submittedName>
        <fullName evidence="2">TIGR02450 family Trp-rich protein</fullName>
    </submittedName>
</protein>
<dbReference type="AlphaFoldDB" id="A0A6N9TMU6"/>
<accession>A0A6N9TMU6</accession>
<keyword evidence="3" id="KW-1185">Reference proteome</keyword>
<gene>
    <name evidence="2" type="ORF">GTQ48_10660</name>
</gene>
<evidence type="ECO:0000256" key="1">
    <source>
        <dbReference type="SAM" id="MobiDB-lite"/>
    </source>
</evidence>
<name>A0A6N9TMU6_9ALTE</name>
<feature type="region of interest" description="Disordered" evidence="1">
    <location>
        <begin position="1"/>
        <end position="23"/>
    </location>
</feature>
<dbReference type="Pfam" id="PF09493">
    <property type="entry name" value="DUF2389"/>
    <property type="match status" value="1"/>
</dbReference>
<organism evidence="2 3">
    <name type="scientific">Alteromonas genovensis</name>
    <dbReference type="NCBI Taxonomy" id="471225"/>
    <lineage>
        <taxon>Bacteria</taxon>
        <taxon>Pseudomonadati</taxon>
        <taxon>Pseudomonadota</taxon>
        <taxon>Gammaproteobacteria</taxon>
        <taxon>Alteromonadales</taxon>
        <taxon>Alteromonadaceae</taxon>
        <taxon>Alteromonas/Salinimonas group</taxon>
        <taxon>Alteromonas</taxon>
    </lineage>
</organism>